<name>A0A095XY79_9CORY</name>
<organism evidence="1 2">
    <name type="scientific">Corynebacterium freneyi DNF00450</name>
    <dbReference type="NCBI Taxonomy" id="1287475"/>
    <lineage>
        <taxon>Bacteria</taxon>
        <taxon>Bacillati</taxon>
        <taxon>Actinomycetota</taxon>
        <taxon>Actinomycetes</taxon>
        <taxon>Mycobacteriales</taxon>
        <taxon>Corynebacteriaceae</taxon>
        <taxon>Corynebacterium</taxon>
    </lineage>
</organism>
<gene>
    <name evidence="1" type="ORF">HMPREF1650_11800</name>
</gene>
<reference evidence="1 2" key="1">
    <citation type="submission" date="2014-07" db="EMBL/GenBank/DDBJ databases">
        <authorList>
            <person name="McCorrison J."/>
            <person name="Sanka R."/>
            <person name="Torralba M."/>
            <person name="Gillis M."/>
            <person name="Haft D.H."/>
            <person name="Methe B."/>
            <person name="Sutton G."/>
            <person name="Nelson K.E."/>
        </authorList>
    </citation>
    <scope>NUCLEOTIDE SEQUENCE [LARGE SCALE GENOMIC DNA]</scope>
    <source>
        <strain evidence="1 2">DNF00450</strain>
    </source>
</reference>
<sequence>MPNPTRFGDELENTLDTIDRRRGRIHIVAHHNEDGTRTYMCGKVSSPRALKYVVPGAPRCQECDAMKALDADLDATVHPSVRTALAVLNAIDDKGAGK</sequence>
<dbReference type="Proteomes" id="UP000029548">
    <property type="component" value="Unassembled WGS sequence"/>
</dbReference>
<evidence type="ECO:0000313" key="1">
    <source>
        <dbReference type="EMBL" id="KGF15160.1"/>
    </source>
</evidence>
<proteinExistence type="predicted"/>
<protein>
    <submittedName>
        <fullName evidence="1">Uncharacterized protein</fullName>
    </submittedName>
</protein>
<accession>A0A095XY79</accession>
<dbReference type="eggNOG" id="ENOG5031MV6">
    <property type="taxonomic scope" value="Bacteria"/>
</dbReference>
<dbReference type="RefSeq" id="WP_035123569.1">
    <property type="nucleotide sequence ID" value="NZ_JRNE01000081.1"/>
</dbReference>
<dbReference type="EMBL" id="JRNE01000081">
    <property type="protein sequence ID" value="KGF15160.1"/>
    <property type="molecule type" value="Genomic_DNA"/>
</dbReference>
<comment type="caution">
    <text evidence="1">The sequence shown here is derived from an EMBL/GenBank/DDBJ whole genome shotgun (WGS) entry which is preliminary data.</text>
</comment>
<dbReference type="AlphaFoldDB" id="A0A095XY79"/>
<evidence type="ECO:0000313" key="2">
    <source>
        <dbReference type="Proteomes" id="UP000029548"/>
    </source>
</evidence>